<evidence type="ECO:0000256" key="3">
    <source>
        <dbReference type="ARBA" id="ARBA00022679"/>
    </source>
</evidence>
<keyword evidence="11" id="KW-1185">Reference proteome</keyword>
<dbReference type="InterPro" id="IPR036890">
    <property type="entry name" value="HATPase_C_sf"/>
</dbReference>
<gene>
    <name evidence="10" type="ORF">DFP97_1237</name>
</gene>
<dbReference type="Proteomes" id="UP000252415">
    <property type="component" value="Unassembled WGS sequence"/>
</dbReference>
<sequence>MAEDLHVQELATLKTIAETLNQSNDLNYMLDAVLDRLLEVTGLSFGWIFLAGKNNEYECVADRNLPPGLLYKEKQLMQCGSCWCLDRYYDGRLKNAVNILSCKRLEIAKAAKSGDTCGFTHHATVPLRIGERKFGLLNVGAPGKEHFTNEELALLQAVAFQIGIGVERMRLHEAEQRRAELFARLGEFSRSLTAAFSGEDAHSQLTERAMLLIGAHFNWPLLALAERSGHDFSVRMTRSGDQELASNIRIPITQAEWLVQASRTHSYQEIDISALSNEHELIGLFPPIQSAMAAPVAFGGNAAYGVLLIGHNKTDGLNQADGAVLEAIAEHMAIAFENARLEENRRELTRLEERNRLARDLHDSVSQMLFSISMTAKGVESFLEDNHLDTAKSAVKDMQVLSREALKEMRSLIMQLRPAGVEKGLLTALIEYGTRLGLQVNGQADGVLALTRTVEESLWRIGQEALNNVSKHAHSKKVDITLSVSSNDIVLSISDSGRGMVKKRKSAKLGSYGLSIMQERAEALGGRFRLTSLPQKGTTVEVIIPLSSDSEGRPREK</sequence>
<evidence type="ECO:0000256" key="1">
    <source>
        <dbReference type="ARBA" id="ARBA00000085"/>
    </source>
</evidence>
<evidence type="ECO:0000256" key="4">
    <source>
        <dbReference type="ARBA" id="ARBA00022741"/>
    </source>
</evidence>
<dbReference type="PANTHER" id="PTHR24421">
    <property type="entry name" value="NITRATE/NITRITE SENSOR PROTEIN NARX-RELATED"/>
    <property type="match status" value="1"/>
</dbReference>
<comment type="catalytic activity">
    <reaction evidence="1">
        <text>ATP + protein L-histidine = ADP + protein N-phospho-L-histidine.</text>
        <dbReference type="EC" id="2.7.13.3"/>
    </reaction>
</comment>
<dbReference type="Pfam" id="PF13185">
    <property type="entry name" value="GAF_2"/>
    <property type="match status" value="1"/>
</dbReference>
<dbReference type="SMART" id="SM00387">
    <property type="entry name" value="HATPase_c"/>
    <property type="match status" value="1"/>
</dbReference>
<dbReference type="SUPFAM" id="SSF55781">
    <property type="entry name" value="GAF domain-like"/>
    <property type="match status" value="2"/>
</dbReference>
<keyword evidence="8" id="KW-0175">Coiled coil</keyword>
<protein>
    <recommendedName>
        <fullName evidence="2">histidine kinase</fullName>
        <ecNumber evidence="2">2.7.13.3</ecNumber>
    </recommendedName>
</protein>
<name>A0A368VJJ5_9BACL</name>
<dbReference type="EMBL" id="QPJD01000023">
    <property type="protein sequence ID" value="RCW41478.1"/>
    <property type="molecule type" value="Genomic_DNA"/>
</dbReference>
<proteinExistence type="predicted"/>
<dbReference type="GO" id="GO:0005524">
    <property type="term" value="F:ATP binding"/>
    <property type="evidence" value="ECO:0007669"/>
    <property type="project" value="UniProtKB-KW"/>
</dbReference>
<dbReference type="EC" id="2.7.13.3" evidence="2"/>
<keyword evidence="7" id="KW-0902">Two-component regulatory system</keyword>
<dbReference type="Pfam" id="PF07730">
    <property type="entry name" value="HisKA_3"/>
    <property type="match status" value="1"/>
</dbReference>
<dbReference type="SMART" id="SM00065">
    <property type="entry name" value="GAF"/>
    <property type="match status" value="2"/>
</dbReference>
<feature type="coiled-coil region" evidence="8">
    <location>
        <begin position="334"/>
        <end position="361"/>
    </location>
</feature>
<dbReference type="InterPro" id="IPR005467">
    <property type="entry name" value="His_kinase_dom"/>
</dbReference>
<dbReference type="InterPro" id="IPR029016">
    <property type="entry name" value="GAF-like_dom_sf"/>
</dbReference>
<dbReference type="Gene3D" id="3.30.565.10">
    <property type="entry name" value="Histidine kinase-like ATPase, C-terminal domain"/>
    <property type="match status" value="1"/>
</dbReference>
<dbReference type="AlphaFoldDB" id="A0A368VJJ5"/>
<dbReference type="RefSeq" id="WP_245976619.1">
    <property type="nucleotide sequence ID" value="NZ_QPJD01000023.1"/>
</dbReference>
<comment type="caution">
    <text evidence="10">The sequence shown here is derived from an EMBL/GenBank/DDBJ whole genome shotgun (WGS) entry which is preliminary data.</text>
</comment>
<organism evidence="10 11">
    <name type="scientific">Paenibacillus prosopidis</name>
    <dbReference type="NCBI Taxonomy" id="630520"/>
    <lineage>
        <taxon>Bacteria</taxon>
        <taxon>Bacillati</taxon>
        <taxon>Bacillota</taxon>
        <taxon>Bacilli</taxon>
        <taxon>Bacillales</taxon>
        <taxon>Paenibacillaceae</taxon>
        <taxon>Paenibacillus</taxon>
    </lineage>
</organism>
<feature type="domain" description="Histidine kinase" evidence="9">
    <location>
        <begin position="356"/>
        <end position="548"/>
    </location>
</feature>
<dbReference type="SUPFAM" id="SSF55874">
    <property type="entry name" value="ATPase domain of HSP90 chaperone/DNA topoisomerase II/histidine kinase"/>
    <property type="match status" value="1"/>
</dbReference>
<accession>A0A368VJJ5</accession>
<dbReference type="Pfam" id="PF02518">
    <property type="entry name" value="HATPase_c"/>
    <property type="match status" value="1"/>
</dbReference>
<evidence type="ECO:0000313" key="10">
    <source>
        <dbReference type="EMBL" id="RCW41478.1"/>
    </source>
</evidence>
<keyword evidence="6" id="KW-0067">ATP-binding</keyword>
<dbReference type="InterPro" id="IPR050482">
    <property type="entry name" value="Sensor_HK_TwoCompSys"/>
</dbReference>
<dbReference type="InterPro" id="IPR011712">
    <property type="entry name" value="Sig_transdc_His_kin_sub3_dim/P"/>
</dbReference>
<evidence type="ECO:0000256" key="2">
    <source>
        <dbReference type="ARBA" id="ARBA00012438"/>
    </source>
</evidence>
<dbReference type="Gene3D" id="1.20.5.1930">
    <property type="match status" value="1"/>
</dbReference>
<dbReference type="CDD" id="cd16917">
    <property type="entry name" value="HATPase_UhpB-NarQ-NarX-like"/>
    <property type="match status" value="1"/>
</dbReference>
<keyword evidence="3" id="KW-0808">Transferase</keyword>
<keyword evidence="4" id="KW-0547">Nucleotide-binding</keyword>
<keyword evidence="5" id="KW-0418">Kinase</keyword>
<dbReference type="GO" id="GO:0016020">
    <property type="term" value="C:membrane"/>
    <property type="evidence" value="ECO:0007669"/>
    <property type="project" value="InterPro"/>
</dbReference>
<evidence type="ECO:0000256" key="6">
    <source>
        <dbReference type="ARBA" id="ARBA00022840"/>
    </source>
</evidence>
<dbReference type="GO" id="GO:0046983">
    <property type="term" value="F:protein dimerization activity"/>
    <property type="evidence" value="ECO:0007669"/>
    <property type="project" value="InterPro"/>
</dbReference>
<dbReference type="InterPro" id="IPR003018">
    <property type="entry name" value="GAF"/>
</dbReference>
<reference evidence="10 11" key="1">
    <citation type="submission" date="2018-07" db="EMBL/GenBank/DDBJ databases">
        <title>Genomic Encyclopedia of Type Strains, Phase III (KMG-III): the genomes of soil and plant-associated and newly described type strains.</title>
        <authorList>
            <person name="Whitman W."/>
        </authorList>
    </citation>
    <scope>NUCLEOTIDE SEQUENCE [LARGE SCALE GENOMIC DNA]</scope>
    <source>
        <strain evidence="10 11">CECT 7506</strain>
    </source>
</reference>
<evidence type="ECO:0000313" key="11">
    <source>
        <dbReference type="Proteomes" id="UP000252415"/>
    </source>
</evidence>
<dbReference type="GO" id="GO:0000155">
    <property type="term" value="F:phosphorelay sensor kinase activity"/>
    <property type="evidence" value="ECO:0007669"/>
    <property type="project" value="InterPro"/>
</dbReference>
<dbReference type="Gene3D" id="3.30.450.40">
    <property type="match status" value="2"/>
</dbReference>
<evidence type="ECO:0000256" key="7">
    <source>
        <dbReference type="ARBA" id="ARBA00023012"/>
    </source>
</evidence>
<dbReference type="PANTHER" id="PTHR24421:SF40">
    <property type="entry name" value="SENSOR HISTIDINE KINASE YHCY"/>
    <property type="match status" value="1"/>
</dbReference>
<evidence type="ECO:0000256" key="8">
    <source>
        <dbReference type="SAM" id="Coils"/>
    </source>
</evidence>
<evidence type="ECO:0000259" key="9">
    <source>
        <dbReference type="PROSITE" id="PS50109"/>
    </source>
</evidence>
<dbReference type="InterPro" id="IPR003594">
    <property type="entry name" value="HATPase_dom"/>
</dbReference>
<evidence type="ECO:0000256" key="5">
    <source>
        <dbReference type="ARBA" id="ARBA00022777"/>
    </source>
</evidence>
<dbReference type="PROSITE" id="PS50109">
    <property type="entry name" value="HIS_KIN"/>
    <property type="match status" value="1"/>
</dbReference>